<feature type="chain" id="PRO_5006623385" evidence="2">
    <location>
        <begin position="19"/>
        <end position="2654"/>
    </location>
</feature>
<keyword evidence="1" id="KW-1133">Transmembrane helix</keyword>
<dbReference type="PROSITE" id="PS50041">
    <property type="entry name" value="C_TYPE_LECTIN_2"/>
    <property type="match status" value="2"/>
</dbReference>
<keyword evidence="1" id="KW-0472">Membrane</keyword>
<dbReference type="VEuPathDB" id="TriTrypDB:BSAL_88760"/>
<dbReference type="OrthoDB" id="282033at2759"/>
<dbReference type="SMART" id="SM00034">
    <property type="entry name" value="CLECT"/>
    <property type="match status" value="3"/>
</dbReference>
<feature type="transmembrane region" description="Helical" evidence="1">
    <location>
        <begin position="2581"/>
        <end position="2602"/>
    </location>
</feature>
<feature type="signal peptide" evidence="2">
    <location>
        <begin position="1"/>
        <end position="18"/>
    </location>
</feature>
<keyword evidence="1" id="KW-0812">Transmembrane</keyword>
<reference evidence="6" key="1">
    <citation type="submission" date="2015-09" db="EMBL/GenBank/DDBJ databases">
        <authorList>
            <consortium name="Pathogen Informatics"/>
        </authorList>
    </citation>
    <scope>NUCLEOTIDE SEQUENCE [LARGE SCALE GENOMIC DNA]</scope>
    <source>
        <strain evidence="6">Lake Konstanz</strain>
    </source>
</reference>
<evidence type="ECO:0000259" key="3">
    <source>
        <dbReference type="PROSITE" id="PS50041"/>
    </source>
</evidence>
<gene>
    <name evidence="5" type="ORF">BSAL_88760</name>
</gene>
<sequence>MQLLRLVAASLLTLAVIASPTTFSSMSYVANLRVHPFEEMPLPQYSMLDGATVSIEYGFNPGYDQLLLDYTGDFDITSTFNKQTGILYLSGTAPISEYSAAIQSVVFVTSAADGANRVVTFTYGQNTIYATSTEHFYRAVQSSASSWDQAAQDCASRTYMGMQGYLATITSDREMTEVIGQSDFTAWLGAQSTNGLWSWVTGPEGQANNGAGTPFWNGSSLYSGGATATWLSFSQWYRFRPNSPSSAFLSSAPPIAAGASPYFYNSINTDFVEGWMCEFGGMDSAAVTATTWLYTGSMTLQFDFSTTSDCADHSTQGCGWSFGACQTIDCSKYLLQSSCVTNWQCDWYVNGEVGVCSTTECGQYADAPTCRSDPSCKAVNNAGSQQCLVAACSDQSSACSCVAMNGCSWINSQCYSTAYTGCSGLDVLYAIDGTVNMSQAFERFPNGLIGFTQQLMATDFALTGSGAASTASEVTAGMRIGILQYGGASPTVSPNGIGSGGRLTGSKTELQQDIRFHQRAYTASITTRSLYSSFPKAIDMITQSNRNSLLIVVASGALSDSDANIAAMNQRLAQIANVGGVKRTLLGLVLQPTQPITPDSSAAYASLSQLTTKVLNVTMTTLSTQVFQGLCGSTPYTFGPMVSKTGFPQLSGTQPLCQTYPNSTICSARADCSWDLAAAACTQSGCMTYCSKSSCTADPSCSYVDSSNVCLQRCPQAASSAACTVPSLRSVCQWSSSMSRCIDLPCVANPTEDACLADTNTCVYNPNTPTLCMFDSCTSIMSQSTCLANSQCGWAHGNCFLNFCTTTNATLCGLYAQCNWANGTCSMTTCGQLIDEQSCQADRRCAWDITMAPAGCAPALCRNFSTSLQCATNDACYWQPLSENGYQDMCIVKPCSANSRSCDCAAQDGCVWTNNTCKDSTFVQCPAMDVVFLVEATPTMIRPFGRHPDGFSGIIEAIRSWALTVPMSASPLLKGFRLGIVGYGFQQTALQPSASIGGQTLCSNSTLFAGVNMILDNFVAQQPAYSAAVTGEDAILPGLKASIQLFNQSQNSDRKKILMVFGHSAITDGAGSQISSQVAALEGLGVEIFTNVVRRFSVITPSEQNAASFLSPLASDPVQTHYSFSTIDDLQSSILESFCDPSTTIGGALGISRDGTLPCDWLTGSAECGIQGSCYWNSTAFPTCPVAGQCPNLGCVALPAALAAQFECKHCKYSGGSFSCDRSQNYAAPAGVCQKAQCSANCGSNSCSGSCAWDAASLRCQRSMCAQTNAADCNTDLGCVWNGITGVCQLSVCGSTRTSAGCQGIVDSRFIQLCSWNTAVSPAVCTQARCVALYQKARDTRSKGCVTWMLCHPLWTRLFDTVMWLRLNTSRLRPTMTLPYQRLAGQFGSCNPRQRGCVVSNFSSYSPCTANCGANSVKVRSRAIVQFPAAGGDTCAQAAASMGTATNPGVMAQSTSCSNTTNWPSDCDSYCSAHDSSVTACINDVSCQWENLRCVPRPVSGCASLATQAACSASDMCSWDTTLLFCKDAPQACRFSTNANCITAPQCVWRTGMNTNALAGSLGLGARLVNPGQSPTYPFSTLSINSQDMFYGASVSIENGYQLGKDVLTMTYPTSVSTTWVPQSGLLQFSGAATAAEYGFVIRAVKFQTSSLASGARNLTWTLGNGTLFSLSTGHYYRYYPQRGITWDNAKFACLATSHYGLSGYLATITATAENSIVATKLGADGWLSGDDGTRSQWQLSTGPESGNLFWIGGSMTAGGYTATGAYANWNNMDGEPKRASSQISHVYLNQSGYWSAKVTNDPTSAGYVCEYGGQATDLPTLSYAIAGGSVIGSSGCLPSTPCIYHGSSDLCNADSQCTWYKSSCVVGCGTYSTVAECNSGSNCVWDTTVLPPVCSENTCASLGVDVCSTQPQCTYQASSGCTLRTGCAQYTAAGSCNAQSSCTWSGTPGECGNRPCSALTVQSSCTNNPLCQWSQVTGCSTILCTYGNQAECSADTSCVWSLPDTTSVEFYGGGQQIAPFANAPILSPTDGNLMTQGVTVMITKGFQVGDDVLSVDSQDNLGNTWIVSWNAATGVLNLRVAPGVQMRAITAFSQMKSIVKFSSASSTQIRRTLSYVLAASTYSSPSTGLLYKALPSVFVNTYTKALQACASSTLLGVSGSLAVILSQQDNLAIRSLGASGFIGATSVDNVWRWSGNASMSFWTGYGSNGQPVAGSFSSWSAGEPMRTNIYAVLNPSGSWKSVPSNNVVNYGVVCQYQPPANQDVASSYNIKPAGCFALPCVGLPMVSCSSDPQCNWVNGGTTAYCAVDTFCSVSTDMSTCVIREQCYWDFVYGSCRSAATSVCSALTSTVTCGLFTQCKWTSAQTMVPRNGSAVGFCRSIGCSTYPNMDSCTGDANCLWNTITNAAGQCVGRVCGYTASGQCWTDPSCQWSPIASTCTKSSCSSLTQGQCTGQCQFDATQGQCVFTRCSDPSRTMCLSDSACLYTMAKGCYMTQCLSYADKDSCQADANCYYSFSDPQQCVASQCLSLENTTSCSANSKTCAWTTNPTGFSYCKELSFLAQFAPSSTPNTCTRQVFDPAWWLWAIMVVDFVLLCAILYRIYLAFSAGMSFFQQVRRTKKYDYSQYAADLFQDAQDYGAENNGVNYARPSLNDL</sequence>
<dbReference type="InterPro" id="IPR016187">
    <property type="entry name" value="CTDL_fold"/>
</dbReference>
<feature type="domain" description="VWFA" evidence="4">
    <location>
        <begin position="426"/>
        <end position="588"/>
    </location>
</feature>
<evidence type="ECO:0000313" key="6">
    <source>
        <dbReference type="Proteomes" id="UP000051952"/>
    </source>
</evidence>
<dbReference type="Gene3D" id="3.40.50.410">
    <property type="entry name" value="von Willebrand factor, type A domain"/>
    <property type="match status" value="1"/>
</dbReference>
<feature type="domain" description="VWFA" evidence="4">
    <location>
        <begin position="929"/>
        <end position="1138"/>
    </location>
</feature>
<protein>
    <submittedName>
        <fullName evidence="5">Membrane-associated protein, putative</fullName>
    </submittedName>
</protein>
<name>A0A0S4KLF2_BODSA</name>
<dbReference type="InterPro" id="IPR036465">
    <property type="entry name" value="vWFA_dom_sf"/>
</dbReference>
<dbReference type="SUPFAM" id="SSF56436">
    <property type="entry name" value="C-type lectin-like"/>
    <property type="match status" value="3"/>
</dbReference>
<organism evidence="5 6">
    <name type="scientific">Bodo saltans</name>
    <name type="common">Flagellated protozoan</name>
    <dbReference type="NCBI Taxonomy" id="75058"/>
    <lineage>
        <taxon>Eukaryota</taxon>
        <taxon>Discoba</taxon>
        <taxon>Euglenozoa</taxon>
        <taxon>Kinetoplastea</taxon>
        <taxon>Metakinetoplastina</taxon>
        <taxon>Eubodonida</taxon>
        <taxon>Bodonidae</taxon>
        <taxon>Bodo</taxon>
    </lineage>
</organism>
<dbReference type="PROSITE" id="PS50234">
    <property type="entry name" value="VWFA"/>
    <property type="match status" value="2"/>
</dbReference>
<dbReference type="EMBL" id="CYKH01001118">
    <property type="protein sequence ID" value="CUI14461.1"/>
    <property type="molecule type" value="Genomic_DNA"/>
</dbReference>
<feature type="domain" description="C-type lectin" evidence="3">
    <location>
        <begin position="132"/>
        <end position="236"/>
    </location>
</feature>
<feature type="domain" description="C-type lectin" evidence="3">
    <location>
        <begin position="1672"/>
        <end position="1796"/>
    </location>
</feature>
<accession>A0A0S4KLF2</accession>
<dbReference type="InterPro" id="IPR036383">
    <property type="entry name" value="TSP1_rpt_sf"/>
</dbReference>
<evidence type="ECO:0000256" key="2">
    <source>
        <dbReference type="SAM" id="SignalP"/>
    </source>
</evidence>
<dbReference type="InterPro" id="IPR002035">
    <property type="entry name" value="VWF_A"/>
</dbReference>
<evidence type="ECO:0000313" key="5">
    <source>
        <dbReference type="EMBL" id="CUI14461.1"/>
    </source>
</evidence>
<keyword evidence="2" id="KW-0732">Signal</keyword>
<evidence type="ECO:0000259" key="4">
    <source>
        <dbReference type="PROSITE" id="PS50234"/>
    </source>
</evidence>
<keyword evidence="6" id="KW-1185">Reference proteome</keyword>
<evidence type="ECO:0000256" key="1">
    <source>
        <dbReference type="SAM" id="Phobius"/>
    </source>
</evidence>
<dbReference type="SUPFAM" id="SSF53300">
    <property type="entry name" value="vWA-like"/>
    <property type="match status" value="1"/>
</dbReference>
<dbReference type="InterPro" id="IPR000884">
    <property type="entry name" value="TSP1_rpt"/>
</dbReference>
<dbReference type="SUPFAM" id="SSF82895">
    <property type="entry name" value="TSP-1 type 1 repeat"/>
    <property type="match status" value="1"/>
</dbReference>
<dbReference type="InterPro" id="IPR001304">
    <property type="entry name" value="C-type_lectin-like"/>
</dbReference>
<proteinExistence type="predicted"/>
<dbReference type="PROSITE" id="PS50092">
    <property type="entry name" value="TSP1"/>
    <property type="match status" value="1"/>
</dbReference>
<dbReference type="Proteomes" id="UP000051952">
    <property type="component" value="Unassembled WGS sequence"/>
</dbReference>